<dbReference type="CDD" id="cd06268">
    <property type="entry name" value="PBP1_ABC_transporter_LIVBP-like"/>
    <property type="match status" value="1"/>
</dbReference>
<sequence length="657" mass="73440">MSNQNIDPSAAGMTDQRHDFGYQITALVPKIANAIQLIGFVAVLIYSLFSDREINSYLLIPLLALFGAVLLQTPLHVISLPNDPHLPNSIRAAQYGSVVMVILAMTLTYLLAPIRGSDEGIIKTINSRLNTSIVLLDNPEVTELRLNLKNHLDVPVEKIGVGEFSVDRSFSKNRASLDVLISTEKDGVKWTQRAIARRIRDDDTFSVSKLKWEENDFIFRSPKRSKLLNVGVIIPSILRYEDRNIRCQIARNESSIAGESLSLGVVFFEKQTFYERRINLHLRADGADISEARKHATELAGKDIIAFVGSYNSRVTREIVTVASRKSIPHLTTDSSAVKLAQGNGTPFFFRLTVNNKRRAEDLIAHLSQQASAFGQIGTLYIIFEDDVGRARKSGYDYANGQVQELRAALSTSIARGIGRVRTIAFQKNSGEIEAEIGGFEYAEKKILPIKTFQELVGYIDTDSSRGRKTAIFVALDDDIVSFGRAVSATNASFDWYVPGPREVFEYDWKECYKGESYIADLEGGRLLSPGDANSGFEWWRFFTEWSTIMKDTPLPARSIRMFDALSIINEGVLKVDEMNNEYLGVFVEKALYRDLLRKEIQAIKFRGVGGLIAFDERGESLTPLYLLELNEGRLRPLWSGAALNFSPNIVHEGAAD</sequence>
<dbReference type="AlphaFoldDB" id="A0A450WWY1"/>
<name>A0A450WWY1_9GAMM</name>
<dbReference type="SUPFAM" id="SSF53822">
    <property type="entry name" value="Periplasmic binding protein-like I"/>
    <property type="match status" value="1"/>
</dbReference>
<organism evidence="2">
    <name type="scientific">Candidatus Kentrum sp. LFY</name>
    <dbReference type="NCBI Taxonomy" id="2126342"/>
    <lineage>
        <taxon>Bacteria</taxon>
        <taxon>Pseudomonadati</taxon>
        <taxon>Pseudomonadota</taxon>
        <taxon>Gammaproteobacteria</taxon>
        <taxon>Candidatus Kentrum</taxon>
    </lineage>
</organism>
<feature type="transmembrane region" description="Helical" evidence="1">
    <location>
        <begin position="56"/>
        <end position="75"/>
    </location>
</feature>
<proteinExistence type="predicted"/>
<accession>A0A450WWY1</accession>
<feature type="transmembrane region" description="Helical" evidence="1">
    <location>
        <begin position="95"/>
        <end position="114"/>
    </location>
</feature>
<dbReference type="EMBL" id="CAADFN010000096">
    <property type="protein sequence ID" value="VFK21542.1"/>
    <property type="molecule type" value="Genomic_DNA"/>
</dbReference>
<evidence type="ECO:0000313" key="2">
    <source>
        <dbReference type="EMBL" id="VFK21542.1"/>
    </source>
</evidence>
<reference evidence="2" key="1">
    <citation type="submission" date="2019-02" db="EMBL/GenBank/DDBJ databases">
        <authorList>
            <person name="Gruber-Vodicka R. H."/>
            <person name="Seah K. B. B."/>
        </authorList>
    </citation>
    <scope>NUCLEOTIDE SEQUENCE</scope>
    <source>
        <strain evidence="2">BECK_BY7</strain>
    </source>
</reference>
<keyword evidence="1" id="KW-1133">Transmembrane helix</keyword>
<protein>
    <submittedName>
        <fullName evidence="2">ABC-type branched-chain amino acid transport system, substrate-binding protein</fullName>
    </submittedName>
</protein>
<keyword evidence="1" id="KW-0812">Transmembrane</keyword>
<evidence type="ECO:0000256" key="1">
    <source>
        <dbReference type="SAM" id="Phobius"/>
    </source>
</evidence>
<keyword evidence="1" id="KW-0472">Membrane</keyword>
<feature type="transmembrane region" description="Helical" evidence="1">
    <location>
        <begin position="31"/>
        <end position="49"/>
    </location>
</feature>
<dbReference type="InterPro" id="IPR028082">
    <property type="entry name" value="Peripla_BP_I"/>
</dbReference>
<gene>
    <name evidence="2" type="ORF">BECKLFY1418C_GA0070996_10962</name>
</gene>
<dbReference type="Gene3D" id="3.40.50.2300">
    <property type="match status" value="1"/>
</dbReference>